<evidence type="ECO:0000256" key="1">
    <source>
        <dbReference type="ARBA" id="ARBA00001936"/>
    </source>
</evidence>
<reference evidence="8" key="1">
    <citation type="submission" date="2016-03" db="EMBL/GenBank/DDBJ databases">
        <title>Draft genome sequence of Rosellinia necatrix.</title>
        <authorList>
            <person name="Kanematsu S."/>
        </authorList>
    </citation>
    <scope>NUCLEOTIDE SEQUENCE [LARGE SCALE GENOMIC DNA]</scope>
    <source>
        <strain evidence="8">W97</strain>
    </source>
</reference>
<evidence type="ECO:0000256" key="6">
    <source>
        <dbReference type="ARBA" id="ARBA00023211"/>
    </source>
</evidence>
<evidence type="ECO:0000256" key="4">
    <source>
        <dbReference type="ARBA" id="ARBA00022801"/>
    </source>
</evidence>
<dbReference type="InterPro" id="IPR039121">
    <property type="entry name" value="NUDT19"/>
</dbReference>
<dbReference type="GO" id="GO:0005739">
    <property type="term" value="C:mitochondrion"/>
    <property type="evidence" value="ECO:0007669"/>
    <property type="project" value="TreeGrafter"/>
</dbReference>
<dbReference type="OMA" id="FHESSHV"/>
<dbReference type="EMBL" id="DF977460">
    <property type="protein sequence ID" value="GAW25884.1"/>
    <property type="molecule type" value="Genomic_DNA"/>
</dbReference>
<dbReference type="InterPro" id="IPR015797">
    <property type="entry name" value="NUDIX_hydrolase-like_dom_sf"/>
</dbReference>
<dbReference type="PANTHER" id="PTHR12318">
    <property type="entry name" value="TESTOSTERONE-REGULATED PROTEIN RP2"/>
    <property type="match status" value="1"/>
</dbReference>
<keyword evidence="4" id="KW-0378">Hydrolase</keyword>
<dbReference type="GO" id="GO:0016818">
    <property type="term" value="F:hydrolase activity, acting on acid anhydrides, in phosphorus-containing anhydrides"/>
    <property type="evidence" value="ECO:0007669"/>
    <property type="project" value="InterPro"/>
</dbReference>
<keyword evidence="6" id="KW-0464">Manganese</keyword>
<dbReference type="AlphaFoldDB" id="A0A1S8A710"/>
<dbReference type="SUPFAM" id="SSF55811">
    <property type="entry name" value="Nudix"/>
    <property type="match status" value="1"/>
</dbReference>
<dbReference type="GO" id="GO:0046872">
    <property type="term" value="F:metal ion binding"/>
    <property type="evidence" value="ECO:0007669"/>
    <property type="project" value="UniProtKB-KW"/>
</dbReference>
<gene>
    <name evidence="8" type="ORF">SAMD00023353_1500580</name>
</gene>
<name>A0A1S8A710_ROSNE</name>
<evidence type="ECO:0000256" key="2">
    <source>
        <dbReference type="ARBA" id="ARBA00001946"/>
    </source>
</evidence>
<organism evidence="8">
    <name type="scientific">Rosellinia necatrix</name>
    <name type="common">White root-rot fungus</name>
    <dbReference type="NCBI Taxonomy" id="77044"/>
    <lineage>
        <taxon>Eukaryota</taxon>
        <taxon>Fungi</taxon>
        <taxon>Dikarya</taxon>
        <taxon>Ascomycota</taxon>
        <taxon>Pezizomycotina</taxon>
        <taxon>Sordariomycetes</taxon>
        <taxon>Xylariomycetidae</taxon>
        <taxon>Xylariales</taxon>
        <taxon>Xylariaceae</taxon>
        <taxon>Rosellinia</taxon>
    </lineage>
</organism>
<sequence length="153" mass="16148">MPKGTTRASSSAAPGPAKGKTPPEPRPSSSIILLSPTNQVLLLRRVKTSTSFASAHVFPGGNLSDFHDGAVPPPGDAGRHMDSLAYRLGAIRETFEESGILLARKGTKDGPLLNLPTSERDKARKAIYENAISFGQWLESVGGVADTGKQKRG</sequence>
<dbReference type="PANTHER" id="PTHR12318:SF0">
    <property type="entry name" value="ACYL-COENZYME A DIPHOSPHATASE NUDT19"/>
    <property type="match status" value="1"/>
</dbReference>
<keyword evidence="3" id="KW-0479">Metal-binding</keyword>
<dbReference type="Gene3D" id="3.90.79.10">
    <property type="entry name" value="Nucleoside Triphosphate Pyrophosphohydrolase"/>
    <property type="match status" value="1"/>
</dbReference>
<dbReference type="STRING" id="77044.A0A1S8A710"/>
<keyword evidence="9" id="KW-1185">Reference proteome</keyword>
<dbReference type="OrthoDB" id="1695362at2759"/>
<evidence type="ECO:0000256" key="3">
    <source>
        <dbReference type="ARBA" id="ARBA00022723"/>
    </source>
</evidence>
<keyword evidence="5" id="KW-0460">Magnesium</keyword>
<evidence type="ECO:0000313" key="9">
    <source>
        <dbReference type="Proteomes" id="UP000054516"/>
    </source>
</evidence>
<protein>
    <submittedName>
        <fullName evidence="8">Putative NUDIX domain-containing protein</fullName>
    </submittedName>
</protein>
<feature type="compositionally biased region" description="Low complexity" evidence="7">
    <location>
        <begin position="8"/>
        <end position="20"/>
    </location>
</feature>
<comment type="cofactor">
    <cofactor evidence="1">
        <name>Mn(2+)</name>
        <dbReference type="ChEBI" id="CHEBI:29035"/>
    </cofactor>
</comment>
<dbReference type="Proteomes" id="UP000054516">
    <property type="component" value="Unassembled WGS sequence"/>
</dbReference>
<evidence type="ECO:0000256" key="7">
    <source>
        <dbReference type="SAM" id="MobiDB-lite"/>
    </source>
</evidence>
<accession>A0A1S8A710</accession>
<evidence type="ECO:0000256" key="5">
    <source>
        <dbReference type="ARBA" id="ARBA00022842"/>
    </source>
</evidence>
<feature type="region of interest" description="Disordered" evidence="7">
    <location>
        <begin position="1"/>
        <end position="32"/>
    </location>
</feature>
<proteinExistence type="predicted"/>
<evidence type="ECO:0000313" key="8">
    <source>
        <dbReference type="EMBL" id="GAW25884.1"/>
    </source>
</evidence>
<comment type="cofactor">
    <cofactor evidence="2">
        <name>Mg(2+)</name>
        <dbReference type="ChEBI" id="CHEBI:18420"/>
    </cofactor>
</comment>